<keyword evidence="3" id="KW-1185">Reference proteome</keyword>
<name>A0A942UCF5_9BACI</name>
<dbReference type="RefSeq" id="WP_213120611.1">
    <property type="nucleotide sequence ID" value="NZ_JAGYPF010000005.1"/>
</dbReference>
<protein>
    <submittedName>
        <fullName evidence="2">Uncharacterized protein</fullName>
    </submittedName>
</protein>
<proteinExistence type="predicted"/>
<dbReference type="Proteomes" id="UP000679749">
    <property type="component" value="Unassembled WGS sequence"/>
</dbReference>
<comment type="caution">
    <text evidence="2">The sequence shown here is derived from an EMBL/GenBank/DDBJ whole genome shotgun (WGS) entry which is preliminary data.</text>
</comment>
<evidence type="ECO:0000313" key="3">
    <source>
        <dbReference type="Proteomes" id="UP000679749"/>
    </source>
</evidence>
<evidence type="ECO:0000256" key="1">
    <source>
        <dbReference type="SAM" id="Phobius"/>
    </source>
</evidence>
<reference evidence="2" key="1">
    <citation type="submission" date="2021-05" db="EMBL/GenBank/DDBJ databases">
        <title>Novel Bacillus species.</title>
        <authorList>
            <person name="Liu G."/>
        </authorList>
    </citation>
    <scope>NUCLEOTIDE SEQUENCE</scope>
    <source>
        <strain evidence="2">FJAT-49825</strain>
    </source>
</reference>
<keyword evidence="1" id="KW-0812">Transmembrane</keyword>
<feature type="transmembrane region" description="Helical" evidence="1">
    <location>
        <begin position="21"/>
        <end position="38"/>
    </location>
</feature>
<organism evidence="2 3">
    <name type="scientific">Neobacillus rhizophilus</name>
    <dbReference type="NCBI Taxonomy" id="2833579"/>
    <lineage>
        <taxon>Bacteria</taxon>
        <taxon>Bacillati</taxon>
        <taxon>Bacillota</taxon>
        <taxon>Bacilli</taxon>
        <taxon>Bacillales</taxon>
        <taxon>Bacillaceae</taxon>
        <taxon>Neobacillus</taxon>
    </lineage>
</organism>
<sequence length="119" mass="13293">MKNLSRMPFLKKFRPKRRNNGAMWASLIGIGAVVYGITRGKRNDFGLPIKDAVKSMAPNMNFAGMNNAVKNMAPNINLEGMNNAVKNLVPNMNLDRMDNAALTEFSEELLKSALNNERH</sequence>
<dbReference type="AlphaFoldDB" id="A0A942UCF5"/>
<dbReference type="EMBL" id="JAGYPF010000005">
    <property type="protein sequence ID" value="MBS4216123.1"/>
    <property type="molecule type" value="Genomic_DNA"/>
</dbReference>
<evidence type="ECO:0000313" key="2">
    <source>
        <dbReference type="EMBL" id="MBS4216123.1"/>
    </source>
</evidence>
<gene>
    <name evidence="2" type="ORF">KHA99_27240</name>
</gene>
<keyword evidence="1" id="KW-0472">Membrane</keyword>
<keyword evidence="1" id="KW-1133">Transmembrane helix</keyword>
<accession>A0A942UCF5</accession>